<accession>A0ABX2FZM6</accession>
<feature type="domain" description="EAL" evidence="1">
    <location>
        <begin position="1"/>
        <end position="56"/>
    </location>
</feature>
<name>A0ABX2FZM6_9BURK</name>
<evidence type="ECO:0000259" key="1">
    <source>
        <dbReference type="PROSITE" id="PS50883"/>
    </source>
</evidence>
<proteinExistence type="predicted"/>
<organism evidence="2 3">
    <name type="scientific">Sphaerotilus uruguayifluvii</name>
    <dbReference type="NCBI Taxonomy" id="2735897"/>
    <lineage>
        <taxon>Bacteria</taxon>
        <taxon>Pseudomonadati</taxon>
        <taxon>Pseudomonadota</taxon>
        <taxon>Betaproteobacteria</taxon>
        <taxon>Burkholderiales</taxon>
        <taxon>Sphaerotilaceae</taxon>
        <taxon>Sphaerotilus</taxon>
    </lineage>
</organism>
<dbReference type="PANTHER" id="PTHR33121:SF71">
    <property type="entry name" value="OXYGEN SENSOR PROTEIN DOSP"/>
    <property type="match status" value="1"/>
</dbReference>
<evidence type="ECO:0000313" key="3">
    <source>
        <dbReference type="Proteomes" id="UP001516061"/>
    </source>
</evidence>
<gene>
    <name evidence="2" type="ORF">HNQ01_000376</name>
</gene>
<dbReference type="InterPro" id="IPR035919">
    <property type="entry name" value="EAL_sf"/>
</dbReference>
<dbReference type="InterPro" id="IPR050706">
    <property type="entry name" value="Cyclic-di-GMP_PDE-like"/>
</dbReference>
<dbReference type="PROSITE" id="PS50883">
    <property type="entry name" value="EAL"/>
    <property type="match status" value="1"/>
</dbReference>
<dbReference type="InterPro" id="IPR001633">
    <property type="entry name" value="EAL_dom"/>
</dbReference>
<evidence type="ECO:0000313" key="2">
    <source>
        <dbReference type="EMBL" id="NRT54669.1"/>
    </source>
</evidence>
<dbReference type="Gene3D" id="3.20.20.450">
    <property type="entry name" value="EAL domain"/>
    <property type="match status" value="1"/>
</dbReference>
<dbReference type="Proteomes" id="UP001516061">
    <property type="component" value="Unassembled WGS sequence"/>
</dbReference>
<dbReference type="Pfam" id="PF00563">
    <property type="entry name" value="EAL"/>
    <property type="match status" value="1"/>
</dbReference>
<reference evidence="2 3" key="1">
    <citation type="submission" date="2020-05" db="EMBL/GenBank/DDBJ databases">
        <title>Genomic Encyclopedia of Type Strains, Phase IV (KMG-V): Genome sequencing to study the core and pangenomes of soil and plant-associated prokaryotes.</title>
        <authorList>
            <person name="Whitman W."/>
        </authorList>
    </citation>
    <scope>NUCLEOTIDE SEQUENCE [LARGE SCALE GENOMIC DNA]</scope>
    <source>
        <strain evidence="2 3">C29</strain>
    </source>
</reference>
<dbReference type="SUPFAM" id="SSF141868">
    <property type="entry name" value="EAL domain-like"/>
    <property type="match status" value="1"/>
</dbReference>
<keyword evidence="3" id="KW-1185">Reference proteome</keyword>
<comment type="caution">
    <text evidence="2">The sequence shown here is derived from an EMBL/GenBank/DDBJ whole genome shotgun (WGS) entry which is preliminary data.</text>
</comment>
<sequence>MQFIPFAEQTGFIREITRWMLSHGVREMARWSELGQPLRLSINLSTRDLLDVDLVD</sequence>
<dbReference type="PANTHER" id="PTHR33121">
    <property type="entry name" value="CYCLIC DI-GMP PHOSPHODIESTERASE PDEF"/>
    <property type="match status" value="1"/>
</dbReference>
<protein>
    <submittedName>
        <fullName evidence="2">EAL domain-containing protein (Putative c-di-GMP-specific phosphodiesterase class I)</fullName>
    </submittedName>
</protein>
<dbReference type="EMBL" id="JABSNM010000001">
    <property type="protein sequence ID" value="NRT54669.1"/>
    <property type="molecule type" value="Genomic_DNA"/>
</dbReference>